<dbReference type="GO" id="GO:0004252">
    <property type="term" value="F:serine-type endopeptidase activity"/>
    <property type="evidence" value="ECO:0007669"/>
    <property type="project" value="InterPro"/>
</dbReference>
<reference evidence="4" key="1">
    <citation type="journal article" date="2020" name="Stud. Mycol.">
        <title>101 Dothideomycetes genomes: a test case for predicting lifestyles and emergence of pathogens.</title>
        <authorList>
            <person name="Haridas S."/>
            <person name="Albert R."/>
            <person name="Binder M."/>
            <person name="Bloem J."/>
            <person name="Labutti K."/>
            <person name="Salamov A."/>
            <person name="Andreopoulos B."/>
            <person name="Baker S."/>
            <person name="Barry K."/>
            <person name="Bills G."/>
            <person name="Bluhm B."/>
            <person name="Cannon C."/>
            <person name="Castanera R."/>
            <person name="Culley D."/>
            <person name="Daum C."/>
            <person name="Ezra D."/>
            <person name="Gonzalez J."/>
            <person name="Henrissat B."/>
            <person name="Kuo A."/>
            <person name="Liang C."/>
            <person name="Lipzen A."/>
            <person name="Lutzoni F."/>
            <person name="Magnuson J."/>
            <person name="Mondo S."/>
            <person name="Nolan M."/>
            <person name="Ohm R."/>
            <person name="Pangilinan J."/>
            <person name="Park H.-J."/>
            <person name="Ramirez L."/>
            <person name="Alfaro M."/>
            <person name="Sun H."/>
            <person name="Tritt A."/>
            <person name="Yoshinaga Y."/>
            <person name="Zwiers L.-H."/>
            <person name="Turgeon B."/>
            <person name="Goodwin S."/>
            <person name="Spatafora J."/>
            <person name="Crous P."/>
            <person name="Grigoriev I."/>
        </authorList>
    </citation>
    <scope>NUCLEOTIDE SEQUENCE</scope>
    <source>
        <strain evidence="4">CBS 260.36</strain>
    </source>
</reference>
<feature type="region of interest" description="Disordered" evidence="1">
    <location>
        <begin position="120"/>
        <end position="146"/>
    </location>
</feature>
<evidence type="ECO:0000256" key="2">
    <source>
        <dbReference type="SAM" id="SignalP"/>
    </source>
</evidence>
<keyword evidence="2" id="KW-0732">Signal</keyword>
<dbReference type="GO" id="GO:0006508">
    <property type="term" value="P:proteolysis"/>
    <property type="evidence" value="ECO:0007669"/>
    <property type="project" value="InterPro"/>
</dbReference>
<dbReference type="Pfam" id="PF05922">
    <property type="entry name" value="Inhibitor_I9"/>
    <property type="match status" value="1"/>
</dbReference>
<organism evidence="4 5">
    <name type="scientific">Myriangium duriaei CBS 260.36</name>
    <dbReference type="NCBI Taxonomy" id="1168546"/>
    <lineage>
        <taxon>Eukaryota</taxon>
        <taxon>Fungi</taxon>
        <taxon>Dikarya</taxon>
        <taxon>Ascomycota</taxon>
        <taxon>Pezizomycotina</taxon>
        <taxon>Dothideomycetes</taxon>
        <taxon>Dothideomycetidae</taxon>
        <taxon>Myriangiales</taxon>
        <taxon>Myriangiaceae</taxon>
        <taxon>Myriangium</taxon>
    </lineage>
</organism>
<sequence length="232" mass="25475">MCNKHNAMKIAKFAIGTLLYIFSLVNAETNTLTEGQIPSVDGNSYVVLLKPDVSMLEHLEDHKDVSNIAHRYEIGDFKAYAGKLDSLVVDQLRAHRDVDHIEAVKAWDTVQPMDTPCETETYKTERGRSVGATDRNHSRRRPESNFGKSVDIWAPEDNICAALDGGPETTMQFSGTMAAAAHIAGLVVYLQGYMKLSSPSIVKQAMIKLALNRVVDDTKGAANKFAYNGSGK</sequence>
<comment type="caution">
    <text evidence="4">The sequence shown here is derived from an EMBL/GenBank/DDBJ whole genome shotgun (WGS) entry which is preliminary data.</text>
</comment>
<proteinExistence type="predicted"/>
<gene>
    <name evidence="4" type="ORF">K461DRAFT_265896</name>
</gene>
<evidence type="ECO:0000259" key="3">
    <source>
        <dbReference type="Pfam" id="PF05922"/>
    </source>
</evidence>
<accession>A0A9P4MKR3</accession>
<dbReference type="SUPFAM" id="SSF52743">
    <property type="entry name" value="Subtilisin-like"/>
    <property type="match status" value="1"/>
</dbReference>
<dbReference type="Proteomes" id="UP000799439">
    <property type="component" value="Unassembled WGS sequence"/>
</dbReference>
<evidence type="ECO:0000313" key="4">
    <source>
        <dbReference type="EMBL" id="KAF2156523.1"/>
    </source>
</evidence>
<dbReference type="Gene3D" id="3.40.50.200">
    <property type="entry name" value="Peptidase S8/S53 domain"/>
    <property type="match status" value="1"/>
</dbReference>
<dbReference type="EMBL" id="ML996082">
    <property type="protein sequence ID" value="KAF2156523.1"/>
    <property type="molecule type" value="Genomic_DNA"/>
</dbReference>
<feature type="domain" description="Inhibitor I9" evidence="3">
    <location>
        <begin position="63"/>
        <end position="102"/>
    </location>
</feature>
<dbReference type="InterPro" id="IPR036852">
    <property type="entry name" value="Peptidase_S8/S53_dom_sf"/>
</dbReference>
<feature type="signal peptide" evidence="2">
    <location>
        <begin position="1"/>
        <end position="27"/>
    </location>
</feature>
<feature type="chain" id="PRO_5040478767" description="Inhibitor I9 domain-containing protein" evidence="2">
    <location>
        <begin position="28"/>
        <end position="232"/>
    </location>
</feature>
<dbReference type="InterPro" id="IPR010259">
    <property type="entry name" value="S8pro/Inhibitor_I9"/>
</dbReference>
<protein>
    <recommendedName>
        <fullName evidence="3">Inhibitor I9 domain-containing protein</fullName>
    </recommendedName>
</protein>
<evidence type="ECO:0000313" key="5">
    <source>
        <dbReference type="Proteomes" id="UP000799439"/>
    </source>
</evidence>
<dbReference type="OrthoDB" id="206201at2759"/>
<name>A0A9P4MKR3_9PEZI</name>
<evidence type="ECO:0000256" key="1">
    <source>
        <dbReference type="SAM" id="MobiDB-lite"/>
    </source>
</evidence>
<dbReference type="AlphaFoldDB" id="A0A9P4MKR3"/>
<keyword evidence="5" id="KW-1185">Reference proteome</keyword>
<dbReference type="SUPFAM" id="SSF54897">
    <property type="entry name" value="Protease propeptides/inhibitors"/>
    <property type="match status" value="1"/>
</dbReference>